<protein>
    <submittedName>
        <fullName evidence="5">Amidohydrolase</fullName>
    </submittedName>
</protein>
<dbReference type="Gene3D" id="2.30.40.10">
    <property type="entry name" value="Urease, subunit C, domain 1"/>
    <property type="match status" value="1"/>
</dbReference>
<name>A0A9D1NEG5_9FIRM</name>
<evidence type="ECO:0000256" key="2">
    <source>
        <dbReference type="ARBA" id="ARBA00022801"/>
    </source>
</evidence>
<organism evidence="5 6">
    <name type="scientific">Candidatus Caccopulliclostridium gallistercoris</name>
    <dbReference type="NCBI Taxonomy" id="2840719"/>
    <lineage>
        <taxon>Bacteria</taxon>
        <taxon>Bacillati</taxon>
        <taxon>Bacillota</taxon>
        <taxon>Clostridia</taxon>
        <taxon>Candidatus Caccopulliclostridium</taxon>
    </lineage>
</organism>
<dbReference type="InterPro" id="IPR050287">
    <property type="entry name" value="MTA/SAH_deaminase"/>
</dbReference>
<evidence type="ECO:0000313" key="6">
    <source>
        <dbReference type="Proteomes" id="UP000886861"/>
    </source>
</evidence>
<dbReference type="GO" id="GO:0016814">
    <property type="term" value="F:hydrolase activity, acting on carbon-nitrogen (but not peptide) bonds, in cyclic amidines"/>
    <property type="evidence" value="ECO:0007669"/>
    <property type="project" value="UniProtKB-ARBA"/>
</dbReference>
<evidence type="ECO:0000313" key="5">
    <source>
        <dbReference type="EMBL" id="HIV01066.1"/>
    </source>
</evidence>
<dbReference type="GO" id="GO:0046872">
    <property type="term" value="F:metal ion binding"/>
    <property type="evidence" value="ECO:0007669"/>
    <property type="project" value="UniProtKB-KW"/>
</dbReference>
<dbReference type="PANTHER" id="PTHR43794:SF11">
    <property type="entry name" value="AMIDOHYDROLASE-RELATED DOMAIN-CONTAINING PROTEIN"/>
    <property type="match status" value="1"/>
</dbReference>
<proteinExistence type="predicted"/>
<dbReference type="Proteomes" id="UP000886861">
    <property type="component" value="Unassembled WGS sequence"/>
</dbReference>
<reference evidence="5" key="2">
    <citation type="journal article" date="2021" name="PeerJ">
        <title>Extensive microbial diversity within the chicken gut microbiome revealed by metagenomics and culture.</title>
        <authorList>
            <person name="Gilroy R."/>
            <person name="Ravi A."/>
            <person name="Getino M."/>
            <person name="Pursley I."/>
            <person name="Horton D.L."/>
            <person name="Alikhan N.F."/>
            <person name="Baker D."/>
            <person name="Gharbi K."/>
            <person name="Hall N."/>
            <person name="Watson M."/>
            <person name="Adriaenssens E.M."/>
            <person name="Foster-Nyarko E."/>
            <person name="Jarju S."/>
            <person name="Secka A."/>
            <person name="Antonio M."/>
            <person name="Oren A."/>
            <person name="Chaudhuri R.R."/>
            <person name="La Ragione R."/>
            <person name="Hildebrand F."/>
            <person name="Pallen M.J."/>
        </authorList>
    </citation>
    <scope>NUCLEOTIDE SEQUENCE</scope>
    <source>
        <strain evidence="5">CHK186-9395</strain>
    </source>
</reference>
<dbReference type="PANTHER" id="PTHR43794">
    <property type="entry name" value="AMINOHYDROLASE SSNA-RELATED"/>
    <property type="match status" value="1"/>
</dbReference>
<dbReference type="InterPro" id="IPR032466">
    <property type="entry name" value="Metal_Hydrolase"/>
</dbReference>
<evidence type="ECO:0000259" key="4">
    <source>
        <dbReference type="Pfam" id="PF01979"/>
    </source>
</evidence>
<keyword evidence="1" id="KW-0479">Metal-binding</keyword>
<sequence length="419" mass="47141">MKYHFYNANILAGGKILYGDVIVEDEKITYVGKPISTDADIQIDVKNNLLMPGFVNAHVHTPMTLLRGIADDMELNSWLYDNIFPAEKKFTPEDIYWGEMLGIVEQVKAGITTFEECYFYYDEIIEAVKKAGFRCRLGLPSTFDGKNNKEMVDFLSKYISKLDNKLIKPVIYAHSIYTLSEEELCTLVDYSAKHKLPMSMHLAETLKEVGDCTVKNECTPPEYLEKLGFLDRPSTLYHCVHLDKDDIRILADYEANVVTCPSSNLKLGSGIAPIYSMKEQGLNICIGTDGTASNNSLDMFKEMFLVATLNKATLYDASIISANEVLDMATKNGAKALGFENCGDIKEGYFADLILVDLSKPHHQPLNNIISNLVYSAKSSDVYFTMVNGKILYENGKFNIGEDIEKIYENCQKITKRIL</sequence>
<dbReference type="GO" id="GO:0019239">
    <property type="term" value="F:deaminase activity"/>
    <property type="evidence" value="ECO:0007669"/>
    <property type="project" value="UniProtKB-ARBA"/>
</dbReference>
<dbReference type="InterPro" id="IPR006680">
    <property type="entry name" value="Amidohydro-rel"/>
</dbReference>
<gene>
    <name evidence="5" type="ORF">IAA62_00710</name>
</gene>
<dbReference type="Pfam" id="PF01979">
    <property type="entry name" value="Amidohydro_1"/>
    <property type="match status" value="1"/>
</dbReference>
<dbReference type="EMBL" id="DVOJ01000003">
    <property type="protein sequence ID" value="HIV01066.1"/>
    <property type="molecule type" value="Genomic_DNA"/>
</dbReference>
<feature type="domain" description="Amidohydrolase-related" evidence="4">
    <location>
        <begin position="50"/>
        <end position="392"/>
    </location>
</feature>
<dbReference type="SUPFAM" id="SSF51338">
    <property type="entry name" value="Composite domain of metallo-dependent hydrolases"/>
    <property type="match status" value="1"/>
</dbReference>
<accession>A0A9D1NEG5</accession>
<reference evidence="5" key="1">
    <citation type="submission" date="2020-10" db="EMBL/GenBank/DDBJ databases">
        <authorList>
            <person name="Gilroy R."/>
        </authorList>
    </citation>
    <scope>NUCLEOTIDE SEQUENCE</scope>
    <source>
        <strain evidence="5">CHK186-9395</strain>
    </source>
</reference>
<dbReference type="SUPFAM" id="SSF51556">
    <property type="entry name" value="Metallo-dependent hydrolases"/>
    <property type="match status" value="1"/>
</dbReference>
<dbReference type="InterPro" id="IPR011059">
    <property type="entry name" value="Metal-dep_hydrolase_composite"/>
</dbReference>
<comment type="caution">
    <text evidence="5">The sequence shown here is derived from an EMBL/GenBank/DDBJ whole genome shotgun (WGS) entry which is preliminary data.</text>
</comment>
<dbReference type="CDD" id="cd01298">
    <property type="entry name" value="ATZ_TRZ_like"/>
    <property type="match status" value="1"/>
</dbReference>
<evidence type="ECO:0000256" key="3">
    <source>
        <dbReference type="ARBA" id="ARBA00022833"/>
    </source>
</evidence>
<dbReference type="Gene3D" id="3.20.20.140">
    <property type="entry name" value="Metal-dependent hydrolases"/>
    <property type="match status" value="1"/>
</dbReference>
<evidence type="ECO:0000256" key="1">
    <source>
        <dbReference type="ARBA" id="ARBA00022723"/>
    </source>
</evidence>
<keyword evidence="3" id="KW-0862">Zinc</keyword>
<dbReference type="FunFam" id="3.20.20.140:FF:000014">
    <property type="entry name" value="5-methylthioadenosine/S-adenosylhomocysteine deaminase"/>
    <property type="match status" value="1"/>
</dbReference>
<dbReference type="AlphaFoldDB" id="A0A9D1NEG5"/>
<keyword evidence="2" id="KW-0378">Hydrolase</keyword>